<evidence type="ECO:0000313" key="2">
    <source>
        <dbReference type="EMBL" id="KAF4842040.1"/>
    </source>
</evidence>
<proteinExistence type="predicted"/>
<sequence>MHKKAHPPNQPAQKSRLPKESSLELELMVKNPTAYPTPKSSLTASERAGLLGAKRLRRSKSLDHQYS</sequence>
<dbReference type="EMBL" id="QPMT01000098">
    <property type="protein sequence ID" value="KAF4842040.1"/>
    <property type="molecule type" value="Genomic_DNA"/>
</dbReference>
<feature type="region of interest" description="Disordered" evidence="1">
    <location>
        <begin position="1"/>
        <end position="67"/>
    </location>
</feature>
<dbReference type="AlphaFoldDB" id="A0A9P5BL89"/>
<protein>
    <submittedName>
        <fullName evidence="2">Uncharacterized protein</fullName>
    </submittedName>
</protein>
<organism evidence="2 3">
    <name type="scientific">Colletotrichum siamense</name>
    <name type="common">Anthracnose fungus</name>
    <dbReference type="NCBI Taxonomy" id="690259"/>
    <lineage>
        <taxon>Eukaryota</taxon>
        <taxon>Fungi</taxon>
        <taxon>Dikarya</taxon>
        <taxon>Ascomycota</taxon>
        <taxon>Pezizomycotina</taxon>
        <taxon>Sordariomycetes</taxon>
        <taxon>Hypocreomycetidae</taxon>
        <taxon>Glomerellales</taxon>
        <taxon>Glomerellaceae</taxon>
        <taxon>Colletotrichum</taxon>
        <taxon>Colletotrichum gloeosporioides species complex</taxon>
    </lineage>
</organism>
<reference evidence="2" key="1">
    <citation type="submission" date="2019-06" db="EMBL/GenBank/DDBJ databases">
        <authorList>
            <person name="Gan P."/>
            <person name="Shirasu K."/>
        </authorList>
    </citation>
    <scope>NUCLEOTIDE SEQUENCE [LARGE SCALE GENOMIC DNA]</scope>
    <source>
        <strain evidence="2">CAD2</strain>
    </source>
</reference>
<keyword evidence="3" id="KW-1185">Reference proteome</keyword>
<accession>A0A9P5BL89</accession>
<dbReference type="Proteomes" id="UP000711996">
    <property type="component" value="Unassembled WGS sequence"/>
</dbReference>
<evidence type="ECO:0000313" key="3">
    <source>
        <dbReference type="Proteomes" id="UP000711996"/>
    </source>
</evidence>
<name>A0A9P5BL89_COLSI</name>
<gene>
    <name evidence="2" type="ORF">CGCSCA2_v014697</name>
</gene>
<evidence type="ECO:0000256" key="1">
    <source>
        <dbReference type="SAM" id="MobiDB-lite"/>
    </source>
</evidence>
<comment type="caution">
    <text evidence="2">The sequence shown here is derived from an EMBL/GenBank/DDBJ whole genome shotgun (WGS) entry which is preliminary data.</text>
</comment>